<keyword evidence="1" id="KW-0472">Membrane</keyword>
<feature type="transmembrane region" description="Helical" evidence="1">
    <location>
        <begin position="6"/>
        <end position="23"/>
    </location>
</feature>
<dbReference type="Proteomes" id="UP000275225">
    <property type="component" value="Unassembled WGS sequence"/>
</dbReference>
<dbReference type="OrthoDB" id="4337876at2"/>
<proteinExistence type="predicted"/>
<evidence type="ECO:0000313" key="3">
    <source>
        <dbReference type="Proteomes" id="UP000275225"/>
    </source>
</evidence>
<comment type="caution">
    <text evidence="2">The sequence shown here is derived from an EMBL/GenBank/DDBJ whole genome shotgun (WGS) entry which is preliminary data.</text>
</comment>
<name>A0A3N6WNZ5_9ACTN</name>
<protein>
    <submittedName>
        <fullName evidence="2">Uncharacterized protein</fullName>
    </submittedName>
</protein>
<keyword evidence="3" id="KW-1185">Reference proteome</keyword>
<accession>A0A3N6WNZ5</accession>
<gene>
    <name evidence="2" type="ORF">EHW97_11050</name>
</gene>
<keyword evidence="1" id="KW-1133">Transmembrane helix</keyword>
<dbReference type="AlphaFoldDB" id="A0A3N6WNZ5"/>
<evidence type="ECO:0000313" key="2">
    <source>
        <dbReference type="EMBL" id="RQN03073.1"/>
    </source>
</evidence>
<evidence type="ECO:0000256" key="1">
    <source>
        <dbReference type="SAM" id="Phobius"/>
    </source>
</evidence>
<sequence>MYLIYLTALGALGVVAWTTTIWATVKGKRWVRMVAPAILALAASVALFNVFVEDTSGDTGLPPLLSWIGVGPCLPGLAACVLLWRSPSRRSLR</sequence>
<feature type="transmembrane region" description="Helical" evidence="1">
    <location>
        <begin position="30"/>
        <end position="52"/>
    </location>
</feature>
<reference evidence="2 3" key="1">
    <citation type="submission" date="2018-11" db="EMBL/GenBank/DDBJ databases">
        <authorList>
            <person name="Li F."/>
        </authorList>
    </citation>
    <scope>NUCLEOTIDE SEQUENCE [LARGE SCALE GENOMIC DNA]</scope>
    <source>
        <strain evidence="2 3">YS17T</strain>
    </source>
</reference>
<dbReference type="EMBL" id="RQJX01000015">
    <property type="protein sequence ID" value="RQN03073.1"/>
    <property type="molecule type" value="Genomic_DNA"/>
</dbReference>
<organism evidence="2 3">
    <name type="scientific">Aeromicrobium camelliae</name>
    <dbReference type="NCBI Taxonomy" id="1538144"/>
    <lineage>
        <taxon>Bacteria</taxon>
        <taxon>Bacillati</taxon>
        <taxon>Actinomycetota</taxon>
        <taxon>Actinomycetes</taxon>
        <taxon>Propionibacteriales</taxon>
        <taxon>Nocardioidaceae</taxon>
        <taxon>Aeromicrobium</taxon>
    </lineage>
</organism>
<feature type="transmembrane region" description="Helical" evidence="1">
    <location>
        <begin position="64"/>
        <end position="84"/>
    </location>
</feature>
<keyword evidence="1" id="KW-0812">Transmembrane</keyword>